<evidence type="ECO:0000313" key="2">
    <source>
        <dbReference type="Proteomes" id="UP000694871"/>
    </source>
</evidence>
<organism evidence="2 3">
    <name type="scientific">Gekko japonicus</name>
    <name type="common">Schlegel's Japanese gecko</name>
    <dbReference type="NCBI Taxonomy" id="146911"/>
    <lineage>
        <taxon>Eukaryota</taxon>
        <taxon>Metazoa</taxon>
        <taxon>Chordata</taxon>
        <taxon>Craniata</taxon>
        <taxon>Vertebrata</taxon>
        <taxon>Euteleostomi</taxon>
        <taxon>Lepidosauria</taxon>
        <taxon>Squamata</taxon>
        <taxon>Bifurcata</taxon>
        <taxon>Gekkota</taxon>
        <taxon>Gekkonidae</taxon>
        <taxon>Gekkoninae</taxon>
        <taxon>Gekko</taxon>
    </lineage>
</organism>
<feature type="region of interest" description="Disordered" evidence="1">
    <location>
        <begin position="572"/>
        <end position="643"/>
    </location>
</feature>
<keyword evidence="2" id="KW-1185">Reference proteome</keyword>
<sequence length="886" mass="100851">MEGTGGVGESEVAEEAAAAASCDSWIQRTFDHVLSASDLKLSLQTGQPVTVLALERYMAEIPSLSTPSNATVSTSSHAHLAPLPTYYYDVTIADGVYQEKCLLAPELNRLVHKNALCCGLCVEITQCSYMYNEKKLCNGFLCIEQLKIVGVSDVGTPLGQKEYKAKPRVPLKGGKKHYLPLWNNEDPYGDVWVEKKLSQDVCVDESKLTSVYHLEMSWTTRLSFHPLLVRVLHKGRLRYYGKPDTKLDVPYQAYFEVADHSGMVSMVLWNSLCLEWYNSLKTGTVLLLEQYAVKPSYLFKTQPSPGDLNMKRFSSIEISLNFRDPPARIHIIPESKVKKEWKLPEIKYRFITRSELPNLPNDHSYDVIGLVKYVGRTERTRKREHGEDFWIHRWVHVVDGTSEEPFILELFATSQPDIFEQIHPMTYLVCTQMRVIRESVESGSCTTYLTTSNESQMFITGWHKGQPYTKEKKVKSFIQWIKTQKEAYHMEKTAIGGYYPFPPVPNTFSKYCKNSKVESVLTTIGEMEKEIESLHYREHKRIAIQGIISAIRYVSCGSTSQDASGVEPMQINKEPLFQSSVSKNNHVKEGKKTYQQSRETSSVQRSPPSVQEQQYIVTRKALAKRKSETVGTRDPPMSTRPYFTRSSGKKIMLLTDLKENCLSRKESQKVTELTQRSGTGKQEKSSVPEIVQVERICHNSWQSALWTAVKDNLTQHLHYGRVFPESFPCKFDYMHKEFLMQRCNLQAVKCKPNEWKTKEGMICFENACPLEYYEVAVLGINHDIAVDVAFLPVCCPEDSHLFRAEDVLNDEVLTSVSGTSCQQKTINKEGLSEIISFSDEVVKAAADLEKQHVICILDICSLTEDKVEVFLNKVYKITEADVISKT</sequence>
<reference evidence="3" key="1">
    <citation type="submission" date="2025-08" db="UniProtKB">
        <authorList>
            <consortium name="RefSeq"/>
        </authorList>
    </citation>
    <scope>IDENTIFICATION</scope>
</reference>
<dbReference type="InterPro" id="IPR012340">
    <property type="entry name" value="NA-bd_OB-fold"/>
</dbReference>
<evidence type="ECO:0000256" key="1">
    <source>
        <dbReference type="SAM" id="MobiDB-lite"/>
    </source>
</evidence>
<dbReference type="PANTHER" id="PTHR14944">
    <property type="entry name" value="RPA-RELATED PROTEIN RADX"/>
    <property type="match status" value="1"/>
</dbReference>
<gene>
    <name evidence="3" type="primary">LOC107108004</name>
</gene>
<evidence type="ECO:0000313" key="3">
    <source>
        <dbReference type="RefSeq" id="XP_015263875.1"/>
    </source>
</evidence>
<dbReference type="Pfam" id="PF17659">
    <property type="entry name" value="RADX"/>
    <property type="match status" value="1"/>
</dbReference>
<name>A0ABM1JQY8_GEKJA</name>
<dbReference type="GeneID" id="107108004"/>
<dbReference type="Gene3D" id="2.40.50.140">
    <property type="entry name" value="Nucleic acid-binding proteins"/>
    <property type="match status" value="2"/>
</dbReference>
<dbReference type="InterPro" id="IPR040893">
    <property type="entry name" value="RADX"/>
</dbReference>
<protein>
    <submittedName>
        <fullName evidence="3">Uncharacterized protein CXorf57 homolog</fullName>
    </submittedName>
</protein>
<accession>A0ABM1JQY8</accession>
<feature type="compositionally biased region" description="Polar residues" evidence="1">
    <location>
        <begin position="593"/>
        <end position="616"/>
    </location>
</feature>
<proteinExistence type="predicted"/>
<dbReference type="RefSeq" id="XP_015263875.1">
    <property type="nucleotide sequence ID" value="XM_015408389.1"/>
</dbReference>
<dbReference type="Proteomes" id="UP000694871">
    <property type="component" value="Unplaced"/>
</dbReference>
<dbReference type="PANTHER" id="PTHR14944:SF2">
    <property type="entry name" value="RPA-RELATED PROTEIN RADX"/>
    <property type="match status" value="1"/>
</dbReference>